<evidence type="ECO:0000256" key="1">
    <source>
        <dbReference type="SAM" id="MobiDB-lite"/>
    </source>
</evidence>
<dbReference type="EMBL" id="JBHUEN010000013">
    <property type="protein sequence ID" value="MFD1881033.1"/>
    <property type="molecule type" value="Genomic_DNA"/>
</dbReference>
<dbReference type="RefSeq" id="WP_379140548.1">
    <property type="nucleotide sequence ID" value="NZ_JBHUEN010000013.1"/>
</dbReference>
<feature type="compositionally biased region" description="Polar residues" evidence="1">
    <location>
        <begin position="1"/>
        <end position="11"/>
    </location>
</feature>
<evidence type="ECO:0000313" key="3">
    <source>
        <dbReference type="Proteomes" id="UP001597213"/>
    </source>
</evidence>
<gene>
    <name evidence="2" type="ORF">ACFSCT_04805</name>
</gene>
<evidence type="ECO:0000313" key="2">
    <source>
        <dbReference type="EMBL" id="MFD1881033.1"/>
    </source>
</evidence>
<accession>A0ABW4R4X7</accession>
<dbReference type="Proteomes" id="UP001597213">
    <property type="component" value="Unassembled WGS sequence"/>
</dbReference>
<name>A0ABW4R4X7_9RHOB</name>
<reference evidence="3" key="1">
    <citation type="journal article" date="2019" name="Int. J. Syst. Evol. Microbiol.">
        <title>The Global Catalogue of Microorganisms (GCM) 10K type strain sequencing project: providing services to taxonomists for standard genome sequencing and annotation.</title>
        <authorList>
            <consortium name="The Broad Institute Genomics Platform"/>
            <consortium name="The Broad Institute Genome Sequencing Center for Infectious Disease"/>
            <person name="Wu L."/>
            <person name="Ma J."/>
        </authorList>
    </citation>
    <scope>NUCLEOTIDE SEQUENCE [LARGE SCALE GENOMIC DNA]</scope>
    <source>
        <strain evidence="3">CCUG 56029</strain>
    </source>
</reference>
<sequence length="186" mass="20478">MSGEDQNTTSHSPDDWPTSALPDGFMAELGRTVATFGWLEDNLKRAIFALTATRPQERITDGMLRDWIRQMNDIADDSLSTLIDQFDAQMRGNPAAGADPQLIKDLRAQKDFRNLICHSAWTEAGDGRFRPDFIDNRGDKYDGTLGVEDFIRMRAEVAKSGESVIAIIAATGVSLPGRTGRSLSSN</sequence>
<feature type="region of interest" description="Disordered" evidence="1">
    <location>
        <begin position="1"/>
        <end position="22"/>
    </location>
</feature>
<keyword evidence="3" id="KW-1185">Reference proteome</keyword>
<proteinExistence type="predicted"/>
<organism evidence="2 3">
    <name type="scientific">Paracoccus pacificus</name>
    <dbReference type="NCBI Taxonomy" id="1463598"/>
    <lineage>
        <taxon>Bacteria</taxon>
        <taxon>Pseudomonadati</taxon>
        <taxon>Pseudomonadota</taxon>
        <taxon>Alphaproteobacteria</taxon>
        <taxon>Rhodobacterales</taxon>
        <taxon>Paracoccaceae</taxon>
        <taxon>Paracoccus</taxon>
    </lineage>
</organism>
<comment type="caution">
    <text evidence="2">The sequence shown here is derived from an EMBL/GenBank/DDBJ whole genome shotgun (WGS) entry which is preliminary data.</text>
</comment>
<protein>
    <submittedName>
        <fullName evidence="2">Uncharacterized protein</fullName>
    </submittedName>
</protein>